<comment type="caution">
    <text evidence="1">The sequence shown here is derived from an EMBL/GenBank/DDBJ whole genome shotgun (WGS) entry which is preliminary data.</text>
</comment>
<dbReference type="EMBL" id="SMBH01000050">
    <property type="protein sequence ID" value="TCU03214.1"/>
    <property type="molecule type" value="Genomic_DNA"/>
</dbReference>
<evidence type="ECO:0000313" key="1">
    <source>
        <dbReference type="EMBL" id="TCU03214.1"/>
    </source>
</evidence>
<protein>
    <submittedName>
        <fullName evidence="1">Uncharacterized protein</fullName>
    </submittedName>
</protein>
<name>A0A4R3PRN0_RHISU</name>
<reference evidence="1 2" key="1">
    <citation type="submission" date="2019-03" db="EMBL/GenBank/DDBJ databases">
        <title>Genomic Encyclopedia of Type Strains, Phase IV (KMG-V): Genome sequencing to study the core and pangenomes of soil and plant-associated prokaryotes.</title>
        <authorList>
            <person name="Whitman W."/>
        </authorList>
    </citation>
    <scope>NUCLEOTIDE SEQUENCE [LARGE SCALE GENOMIC DNA]</scope>
    <source>
        <strain evidence="1 2">Hc14</strain>
    </source>
</reference>
<dbReference type="PROSITE" id="PS51257">
    <property type="entry name" value="PROKAR_LIPOPROTEIN"/>
    <property type="match status" value="1"/>
</dbReference>
<dbReference type="AlphaFoldDB" id="A0A4R3PRN0"/>
<sequence length="188" mass="20500">MSFSARRAFSVIGSSLGCGSIIASTVARRTVRGGSELGSDVFRRGNWKHGQAKLALPVQQLTSASARERINRLTHARLPQGQLGLQRPAADDDVPGFRQFEKEWIVDEQADYIVAARELQQELAGRFPMPVEVADDDHEKIMMGDARDLPQRLVEGDWRGDASVGCAKLAVLLRDLVGKSDDGVSAAM</sequence>
<proteinExistence type="predicted"/>
<evidence type="ECO:0000313" key="2">
    <source>
        <dbReference type="Proteomes" id="UP000294576"/>
    </source>
</evidence>
<accession>A0A4R3PRN0</accession>
<organism evidence="1 2">
    <name type="scientific">Rhizobium sullae</name>
    <name type="common">Rhizobium hedysari</name>
    <dbReference type="NCBI Taxonomy" id="50338"/>
    <lineage>
        <taxon>Bacteria</taxon>
        <taxon>Pseudomonadati</taxon>
        <taxon>Pseudomonadota</taxon>
        <taxon>Alphaproteobacteria</taxon>
        <taxon>Hyphomicrobiales</taxon>
        <taxon>Rhizobiaceae</taxon>
        <taxon>Rhizobium/Agrobacterium group</taxon>
        <taxon>Rhizobium</taxon>
    </lineage>
</organism>
<dbReference type="Proteomes" id="UP000294576">
    <property type="component" value="Unassembled WGS sequence"/>
</dbReference>
<gene>
    <name evidence="1" type="ORF">EV132_1509</name>
</gene>